<feature type="compositionally biased region" description="Basic and acidic residues" evidence="1">
    <location>
        <begin position="79"/>
        <end position="90"/>
    </location>
</feature>
<accession>A0A4D6YJR4</accession>
<organism evidence="2 3">
    <name type="scientific">Buchnera aphidicola</name>
    <name type="common">Thelaxes californica</name>
    <dbReference type="NCBI Taxonomy" id="1315998"/>
    <lineage>
        <taxon>Bacteria</taxon>
        <taxon>Pseudomonadati</taxon>
        <taxon>Pseudomonadota</taxon>
        <taxon>Gammaproteobacteria</taxon>
        <taxon>Enterobacterales</taxon>
        <taxon>Erwiniaceae</taxon>
        <taxon>Buchnera</taxon>
    </lineage>
</organism>
<gene>
    <name evidence="2" type="ORF">D9V80_01295</name>
</gene>
<dbReference type="AlphaFoldDB" id="A0A4D6YJR4"/>
<protein>
    <submittedName>
        <fullName evidence="2">Uncharacterized protein</fullName>
    </submittedName>
</protein>
<evidence type="ECO:0000256" key="1">
    <source>
        <dbReference type="SAM" id="MobiDB-lite"/>
    </source>
</evidence>
<feature type="compositionally biased region" description="Basic residues" evidence="1">
    <location>
        <begin position="61"/>
        <end position="78"/>
    </location>
</feature>
<evidence type="ECO:0000313" key="3">
    <source>
        <dbReference type="Proteomes" id="UP000298782"/>
    </source>
</evidence>
<dbReference type="Proteomes" id="UP000298782">
    <property type="component" value="Chromosome"/>
</dbReference>
<reference evidence="2 3" key="2">
    <citation type="submission" date="2019-05" db="EMBL/GenBank/DDBJ databases">
        <title>Genome evolution of the obligate endosymbiont Buchnera aphidicola.</title>
        <authorList>
            <person name="Moran N.A."/>
        </authorList>
    </citation>
    <scope>NUCLEOTIDE SEQUENCE [LARGE SCALE GENOMIC DNA]</scope>
    <source>
        <strain evidence="2 3">Tca</strain>
    </source>
</reference>
<dbReference type="EMBL" id="CP034852">
    <property type="protein sequence ID" value="QCI26791.1"/>
    <property type="molecule type" value="Genomic_DNA"/>
</dbReference>
<evidence type="ECO:0000313" key="2">
    <source>
        <dbReference type="EMBL" id="QCI26791.1"/>
    </source>
</evidence>
<sequence>MKCKTLGIVIALFIFFMIKFTIIPSKLASVLQKINISNYINNSLNWLNEKDKKKNNVPSHSHSHSHSHSNPHPHAHQHPHSEDIQKNKKKNECSEKLMTYFTVKKKIMNF</sequence>
<dbReference type="RefSeq" id="WP_158353472.1">
    <property type="nucleotide sequence ID" value="NZ_CP034852.1"/>
</dbReference>
<reference evidence="2 3" key="1">
    <citation type="submission" date="2018-12" db="EMBL/GenBank/DDBJ databases">
        <authorList>
            <person name="Chong R.A."/>
        </authorList>
    </citation>
    <scope>NUCLEOTIDE SEQUENCE [LARGE SCALE GENOMIC DNA]</scope>
    <source>
        <strain evidence="2 3">Tca</strain>
    </source>
</reference>
<name>A0A4D6YJR4_9GAMM</name>
<feature type="region of interest" description="Disordered" evidence="1">
    <location>
        <begin position="50"/>
        <end position="90"/>
    </location>
</feature>
<proteinExistence type="predicted"/>
<keyword evidence="3" id="KW-1185">Reference proteome</keyword>